<keyword evidence="2" id="KW-0472">Membrane</keyword>
<feature type="transmembrane region" description="Helical" evidence="2">
    <location>
        <begin position="16"/>
        <end position="38"/>
    </location>
</feature>
<evidence type="ECO:0000313" key="3">
    <source>
        <dbReference type="EMBL" id="TDL24487.1"/>
    </source>
</evidence>
<feature type="transmembrane region" description="Helical" evidence="2">
    <location>
        <begin position="123"/>
        <end position="142"/>
    </location>
</feature>
<dbReference type="AlphaFoldDB" id="A0A4Y7QA07"/>
<keyword evidence="2" id="KW-0812">Transmembrane</keyword>
<evidence type="ECO:0000256" key="1">
    <source>
        <dbReference type="SAM" id="MobiDB-lite"/>
    </source>
</evidence>
<keyword evidence="2" id="KW-1133">Transmembrane helix</keyword>
<evidence type="ECO:0000256" key="2">
    <source>
        <dbReference type="SAM" id="Phobius"/>
    </source>
</evidence>
<accession>A0A4Y7QA07</accession>
<proteinExistence type="predicted"/>
<feature type="region of interest" description="Disordered" evidence="1">
    <location>
        <begin position="216"/>
        <end position="240"/>
    </location>
</feature>
<dbReference type="STRING" id="50990.A0A4Y7QA07"/>
<protein>
    <submittedName>
        <fullName evidence="3">Uncharacterized protein</fullName>
    </submittedName>
</protein>
<organism evidence="3 4">
    <name type="scientific">Rickenella mellea</name>
    <dbReference type="NCBI Taxonomy" id="50990"/>
    <lineage>
        <taxon>Eukaryota</taxon>
        <taxon>Fungi</taxon>
        <taxon>Dikarya</taxon>
        <taxon>Basidiomycota</taxon>
        <taxon>Agaricomycotina</taxon>
        <taxon>Agaricomycetes</taxon>
        <taxon>Hymenochaetales</taxon>
        <taxon>Rickenellaceae</taxon>
        <taxon>Rickenella</taxon>
    </lineage>
</organism>
<gene>
    <name evidence="3" type="ORF">BD410DRAFT_90935</name>
</gene>
<evidence type="ECO:0000313" key="4">
    <source>
        <dbReference type="Proteomes" id="UP000294933"/>
    </source>
</evidence>
<dbReference type="OrthoDB" id="2560085at2759"/>
<reference evidence="3 4" key="1">
    <citation type="submission" date="2018-06" db="EMBL/GenBank/DDBJ databases">
        <title>A transcriptomic atlas of mushroom development highlights an independent origin of complex multicellularity.</title>
        <authorList>
            <consortium name="DOE Joint Genome Institute"/>
            <person name="Krizsan K."/>
            <person name="Almasi E."/>
            <person name="Merenyi Z."/>
            <person name="Sahu N."/>
            <person name="Viragh M."/>
            <person name="Koszo T."/>
            <person name="Mondo S."/>
            <person name="Kiss B."/>
            <person name="Balint B."/>
            <person name="Kues U."/>
            <person name="Barry K."/>
            <person name="Hegedus J.C."/>
            <person name="Henrissat B."/>
            <person name="Johnson J."/>
            <person name="Lipzen A."/>
            <person name="Ohm R."/>
            <person name="Nagy I."/>
            <person name="Pangilinan J."/>
            <person name="Yan J."/>
            <person name="Xiong Y."/>
            <person name="Grigoriev I.V."/>
            <person name="Hibbett D.S."/>
            <person name="Nagy L.G."/>
        </authorList>
    </citation>
    <scope>NUCLEOTIDE SEQUENCE [LARGE SCALE GENOMIC DNA]</scope>
    <source>
        <strain evidence="3 4">SZMC22713</strain>
    </source>
</reference>
<feature type="compositionally biased region" description="Basic and acidic residues" evidence="1">
    <location>
        <begin position="229"/>
        <end position="240"/>
    </location>
</feature>
<keyword evidence="4" id="KW-1185">Reference proteome</keyword>
<dbReference type="Proteomes" id="UP000294933">
    <property type="component" value="Unassembled WGS sequence"/>
</dbReference>
<dbReference type="VEuPathDB" id="FungiDB:BD410DRAFT_90935"/>
<sequence>MHRATVSTLPMPWTRLILSGLTLVWSIVAGALCVQVFIQGNKRSKFIRSHAPAGVEISVNTNDITHLNIGVFIASSLLSSASSNPLMFLLQDMFHVIPPSAALPWGLRLPTDRISTRTLRMQAITMLVTSVAVVGATIPFTITARQKEAMVVATMGNIKLPDSFVLQLEASLGVTRIYWHTMYIRVVVFVAWISVLFAIPMTAVTVVAWLRGSPREDVTSLSRSSPDPEPEKSKDQLEFA</sequence>
<feature type="transmembrane region" description="Helical" evidence="2">
    <location>
        <begin position="182"/>
        <end position="210"/>
    </location>
</feature>
<dbReference type="EMBL" id="ML170166">
    <property type="protein sequence ID" value="TDL24487.1"/>
    <property type="molecule type" value="Genomic_DNA"/>
</dbReference>
<name>A0A4Y7QA07_9AGAM</name>